<comment type="caution">
    <text evidence="1">The sequence shown here is derived from an EMBL/GenBank/DDBJ whole genome shotgun (WGS) entry which is preliminary data.</text>
</comment>
<accession>A0A392RLC3</accession>
<organism evidence="1 2">
    <name type="scientific">Trifolium medium</name>
    <dbReference type="NCBI Taxonomy" id="97028"/>
    <lineage>
        <taxon>Eukaryota</taxon>
        <taxon>Viridiplantae</taxon>
        <taxon>Streptophyta</taxon>
        <taxon>Embryophyta</taxon>
        <taxon>Tracheophyta</taxon>
        <taxon>Spermatophyta</taxon>
        <taxon>Magnoliopsida</taxon>
        <taxon>eudicotyledons</taxon>
        <taxon>Gunneridae</taxon>
        <taxon>Pentapetalae</taxon>
        <taxon>rosids</taxon>
        <taxon>fabids</taxon>
        <taxon>Fabales</taxon>
        <taxon>Fabaceae</taxon>
        <taxon>Papilionoideae</taxon>
        <taxon>50 kb inversion clade</taxon>
        <taxon>NPAAA clade</taxon>
        <taxon>Hologalegina</taxon>
        <taxon>IRL clade</taxon>
        <taxon>Trifolieae</taxon>
        <taxon>Trifolium</taxon>
    </lineage>
</organism>
<evidence type="ECO:0000313" key="1">
    <source>
        <dbReference type="EMBL" id="MCI37433.1"/>
    </source>
</evidence>
<feature type="non-terminal residue" evidence="1">
    <location>
        <position position="104"/>
    </location>
</feature>
<protein>
    <submittedName>
        <fullName evidence="1">Uncharacterized protein</fullName>
    </submittedName>
</protein>
<proteinExistence type="predicted"/>
<sequence>MRSMNLVGPVLPISQLKLWRRWVVKIVGGENGGSVEEREEEERVDFHSNLHLQHGEMIPSHGDGSSAKEDNRQSLFSVSAINLEVSEDIRVQNVVLPESFVGSK</sequence>
<reference evidence="1 2" key="1">
    <citation type="journal article" date="2018" name="Front. Plant Sci.">
        <title>Red Clover (Trifolium pratense) and Zigzag Clover (T. medium) - A Picture of Genomic Similarities and Differences.</title>
        <authorList>
            <person name="Dluhosova J."/>
            <person name="Istvanek J."/>
            <person name="Nedelnik J."/>
            <person name="Repkova J."/>
        </authorList>
    </citation>
    <scope>NUCLEOTIDE SEQUENCE [LARGE SCALE GENOMIC DNA]</scope>
    <source>
        <strain evidence="2">cv. 10/8</strain>
        <tissue evidence="1">Leaf</tissue>
    </source>
</reference>
<dbReference type="EMBL" id="LXQA010244580">
    <property type="protein sequence ID" value="MCI37433.1"/>
    <property type="molecule type" value="Genomic_DNA"/>
</dbReference>
<keyword evidence="2" id="KW-1185">Reference proteome</keyword>
<evidence type="ECO:0000313" key="2">
    <source>
        <dbReference type="Proteomes" id="UP000265520"/>
    </source>
</evidence>
<name>A0A392RLC3_9FABA</name>
<dbReference type="Proteomes" id="UP000265520">
    <property type="component" value="Unassembled WGS sequence"/>
</dbReference>
<dbReference type="AlphaFoldDB" id="A0A392RLC3"/>